<reference evidence="1 2" key="1">
    <citation type="journal article" date="2016" name="Genome Announc.">
        <title>Complete Genome Sequence of Methylobacterium populi P-1M, Isolated from Pink-Pigmented Household Biofilm.</title>
        <authorList>
            <person name="Morohoshi T."/>
            <person name="Ikeda T."/>
        </authorList>
    </citation>
    <scope>NUCLEOTIDE SEQUENCE [LARGE SCALE GENOMIC DNA]</scope>
    <source>
        <strain evidence="1 2">P-1M</strain>
    </source>
</reference>
<dbReference type="SUPFAM" id="SSF50118">
    <property type="entry name" value="Cell growth inhibitor/plasmid maintenance toxic component"/>
    <property type="match status" value="1"/>
</dbReference>
<name>A0A160PLA2_9HYPH</name>
<evidence type="ECO:0000313" key="1">
    <source>
        <dbReference type="EMBL" id="BAU92680.1"/>
    </source>
</evidence>
<dbReference type="Gene3D" id="2.30.30.110">
    <property type="match status" value="1"/>
</dbReference>
<organism evidence="1 2">
    <name type="scientific">Methylorubrum populi</name>
    <dbReference type="NCBI Taxonomy" id="223967"/>
    <lineage>
        <taxon>Bacteria</taxon>
        <taxon>Pseudomonadati</taxon>
        <taxon>Pseudomonadota</taxon>
        <taxon>Alphaproteobacteria</taxon>
        <taxon>Hyphomicrobiales</taxon>
        <taxon>Methylobacteriaceae</taxon>
        <taxon>Methylorubrum</taxon>
    </lineage>
</organism>
<gene>
    <name evidence="1" type="ORF">MPPM_4075</name>
</gene>
<sequence>MPHAFRMFKAMTDLGFAQGEALAVGGLMEISRHPDTRFNGEACLDRLCEGGFAEETAEAVASALRHCFLSEKATAQYERTKLKTALVRGGIAAAKADAFLTTLEGSVVTRRTAEVRRPVPHAPSPGRVVMCDFTYLVKPEMQKERRAIVVSSRSAGAAGRCTVVPVSKSPPRENNTHHFRFEPGTYPFFHQTDPVWAVCDHIYTVSLVRLWQVNVNRRPALPSISPAELAGIRALLGTVLGLDH</sequence>
<proteinExistence type="predicted"/>
<dbReference type="AlphaFoldDB" id="A0A160PLA2"/>
<dbReference type="InterPro" id="IPR011067">
    <property type="entry name" value="Plasmid_toxin/cell-grow_inhib"/>
</dbReference>
<evidence type="ECO:0000313" key="2">
    <source>
        <dbReference type="Proteomes" id="UP000218288"/>
    </source>
</evidence>
<dbReference type="GO" id="GO:0003677">
    <property type="term" value="F:DNA binding"/>
    <property type="evidence" value="ECO:0007669"/>
    <property type="project" value="InterPro"/>
</dbReference>
<dbReference type="Pfam" id="PF02452">
    <property type="entry name" value="PemK_toxin"/>
    <property type="match status" value="1"/>
</dbReference>
<dbReference type="InterPro" id="IPR003477">
    <property type="entry name" value="PemK-like"/>
</dbReference>
<evidence type="ECO:0008006" key="3">
    <source>
        <dbReference type="Google" id="ProtNLM"/>
    </source>
</evidence>
<protein>
    <recommendedName>
        <fullName evidence="3">Type II toxin-antitoxin system PemK/MazF family toxin</fullName>
    </recommendedName>
</protein>
<dbReference type="EMBL" id="AP014809">
    <property type="protein sequence ID" value="BAU92680.1"/>
    <property type="molecule type" value="Genomic_DNA"/>
</dbReference>
<dbReference type="Proteomes" id="UP000218288">
    <property type="component" value="Chromosome"/>
</dbReference>
<dbReference type="RefSeq" id="WP_238307890.1">
    <property type="nucleotide sequence ID" value="NZ_AP014809.1"/>
</dbReference>
<accession>A0A160PLA2</accession>